<dbReference type="InterPro" id="IPR020612">
    <property type="entry name" value="Methylthiotransferase_CS"/>
</dbReference>
<dbReference type="Pfam" id="PF08497">
    <property type="entry name" value="Radical_SAM_N"/>
    <property type="match status" value="1"/>
</dbReference>
<accession>A0AA37I092</accession>
<dbReference type="PROSITE" id="PS01278">
    <property type="entry name" value="MTTASE_RADICAL"/>
    <property type="match status" value="1"/>
</dbReference>
<evidence type="ECO:0000256" key="2">
    <source>
        <dbReference type="ARBA" id="ARBA00022691"/>
    </source>
</evidence>
<dbReference type="InterPro" id="IPR006638">
    <property type="entry name" value="Elp3/MiaA/NifB-like_rSAM"/>
</dbReference>
<dbReference type="EMBL" id="BPTR01000001">
    <property type="protein sequence ID" value="GJG26751.1"/>
    <property type="molecule type" value="Genomic_DNA"/>
</dbReference>
<feature type="binding site" evidence="6">
    <location>
        <position position="321"/>
    </location>
    <ligand>
        <name>[4Fe-4S] cluster</name>
        <dbReference type="ChEBI" id="CHEBI:49883"/>
        <note>4Fe-4S-S-AdoMet</note>
    </ligand>
</feature>
<keyword evidence="11" id="KW-1185">Reference proteome</keyword>
<evidence type="ECO:0000313" key="12">
    <source>
        <dbReference type="Proteomes" id="UP000887043"/>
    </source>
</evidence>
<reference evidence="9" key="2">
    <citation type="submission" date="2021-08" db="EMBL/GenBank/DDBJ databases">
        <title>Prevotella lacticifex sp. nov., isolated from rumen of cow.</title>
        <authorList>
            <person name="Shinkai T."/>
            <person name="Ikeyama N."/>
            <person name="Kumagai M."/>
            <person name="Ohmori H."/>
            <person name="Sakamoto M."/>
            <person name="Ohkuma M."/>
            <person name="Mitsumori M."/>
        </authorList>
    </citation>
    <scope>NUCLEOTIDE SEQUENCE</scope>
    <source>
        <strain evidence="9">DSM 11371</strain>
    </source>
</reference>
<evidence type="ECO:0000313" key="11">
    <source>
        <dbReference type="Proteomes" id="UP000216189"/>
    </source>
</evidence>
<protein>
    <submittedName>
        <fullName evidence="9">UPF0313 protein</fullName>
    </submittedName>
    <submittedName>
        <fullName evidence="10">YgiQ family radical SAM protein</fullName>
    </submittedName>
</protein>
<dbReference type="GO" id="GO:0003824">
    <property type="term" value="F:catalytic activity"/>
    <property type="evidence" value="ECO:0007669"/>
    <property type="project" value="InterPro"/>
</dbReference>
<evidence type="ECO:0000259" key="8">
    <source>
        <dbReference type="PROSITE" id="PS51918"/>
    </source>
</evidence>
<dbReference type="HAMAP" id="MF_01251">
    <property type="entry name" value="UPF0313"/>
    <property type="match status" value="1"/>
</dbReference>
<comment type="caution">
    <text evidence="9">The sequence shown here is derived from an EMBL/GenBank/DDBJ whole genome shotgun (WGS) entry which is preliminary data.</text>
</comment>
<dbReference type="Proteomes" id="UP000216189">
    <property type="component" value="Unassembled WGS sequence"/>
</dbReference>
<feature type="compositionally biased region" description="Basic and acidic residues" evidence="7">
    <location>
        <begin position="684"/>
        <end position="705"/>
    </location>
</feature>
<dbReference type="InterPro" id="IPR013704">
    <property type="entry name" value="UPF0313_N"/>
</dbReference>
<evidence type="ECO:0000256" key="3">
    <source>
        <dbReference type="ARBA" id="ARBA00022723"/>
    </source>
</evidence>
<gene>
    <name evidence="10" type="ORF">CIK91_09465</name>
    <name evidence="9" type="ORF">PRRU23_04510</name>
</gene>
<evidence type="ECO:0000256" key="4">
    <source>
        <dbReference type="ARBA" id="ARBA00023004"/>
    </source>
</evidence>
<dbReference type="SMART" id="SM00729">
    <property type="entry name" value="Elp3"/>
    <property type="match status" value="1"/>
</dbReference>
<feature type="compositionally biased region" description="Basic and acidic residues" evidence="7">
    <location>
        <begin position="613"/>
        <end position="622"/>
    </location>
</feature>
<dbReference type="GeneID" id="72480194"/>
<reference evidence="10 11" key="1">
    <citation type="submission" date="2017-08" db="EMBL/GenBank/DDBJ databases">
        <title>Comparative genomics of non-oral Prevotella species.</title>
        <authorList>
            <person name="Accetto T."/>
            <person name="Nograsek B."/>
            <person name="Avgustin G."/>
        </authorList>
    </citation>
    <scope>NUCLEOTIDE SEQUENCE [LARGE SCALE GENOMIC DNA]</scope>
    <source>
        <strain evidence="10 11">TC1-1</strain>
    </source>
</reference>
<dbReference type="SUPFAM" id="SSF102114">
    <property type="entry name" value="Radical SAM enzymes"/>
    <property type="match status" value="1"/>
</dbReference>
<dbReference type="SFLD" id="SFLDS00029">
    <property type="entry name" value="Radical_SAM"/>
    <property type="match status" value="1"/>
</dbReference>
<evidence type="ECO:0000256" key="7">
    <source>
        <dbReference type="SAM" id="MobiDB-lite"/>
    </source>
</evidence>
<comment type="similarity">
    <text evidence="6">Belongs to the UPF0313 family.</text>
</comment>
<organism evidence="9 12">
    <name type="scientific">Segatella bryantii</name>
    <name type="common">Prevotella bryantii</name>
    <dbReference type="NCBI Taxonomy" id="77095"/>
    <lineage>
        <taxon>Bacteria</taxon>
        <taxon>Pseudomonadati</taxon>
        <taxon>Bacteroidota</taxon>
        <taxon>Bacteroidia</taxon>
        <taxon>Bacteroidales</taxon>
        <taxon>Prevotellaceae</taxon>
        <taxon>Segatella</taxon>
    </lineage>
</organism>
<feature type="binding site" evidence="6">
    <location>
        <position position="324"/>
    </location>
    <ligand>
        <name>[4Fe-4S] cluster</name>
        <dbReference type="ChEBI" id="CHEBI:49883"/>
        <note>4Fe-4S-S-AdoMet</note>
    </ligand>
</feature>
<name>A0AA37I092_SEGBR</name>
<comment type="cofactor">
    <cofactor evidence="6">
        <name>[4Fe-4S] cluster</name>
        <dbReference type="ChEBI" id="CHEBI:49883"/>
    </cofactor>
    <text evidence="6">Binds 1 [4Fe-4S] cluster. The cluster is coordinated with 3 cysteines and an exchangeable S-adenosyl-L-methionine.</text>
</comment>
<dbReference type="InterPro" id="IPR007197">
    <property type="entry name" value="rSAM"/>
</dbReference>
<proteinExistence type="inferred from homology"/>
<dbReference type="InterPro" id="IPR058240">
    <property type="entry name" value="rSAM_sf"/>
</dbReference>
<keyword evidence="5 6" id="KW-0411">Iron-sulfur</keyword>
<feature type="binding site" evidence="6">
    <location>
        <position position="317"/>
    </location>
    <ligand>
        <name>[4Fe-4S] cluster</name>
        <dbReference type="ChEBI" id="CHEBI:49883"/>
        <note>4Fe-4S-S-AdoMet</note>
    </ligand>
</feature>
<feature type="compositionally biased region" description="Basic and acidic residues" evidence="7">
    <location>
        <begin position="635"/>
        <end position="655"/>
    </location>
</feature>
<dbReference type="SFLD" id="SFLDG01069">
    <property type="entry name" value="UPF0313"/>
    <property type="match status" value="1"/>
</dbReference>
<evidence type="ECO:0000256" key="6">
    <source>
        <dbReference type="HAMAP-Rule" id="MF_01251"/>
    </source>
</evidence>
<dbReference type="AlphaFoldDB" id="A0AA37I092"/>
<dbReference type="Pfam" id="PF11842">
    <property type="entry name" value="DUF3362"/>
    <property type="match status" value="1"/>
</dbReference>
<feature type="region of interest" description="Disordered" evidence="7">
    <location>
        <begin position="613"/>
        <end position="717"/>
    </location>
</feature>
<dbReference type="EMBL" id="NPJF01000050">
    <property type="protein sequence ID" value="OYP54050.1"/>
    <property type="molecule type" value="Genomic_DNA"/>
</dbReference>
<feature type="domain" description="Radical SAM core" evidence="8">
    <location>
        <begin position="303"/>
        <end position="583"/>
    </location>
</feature>
<evidence type="ECO:0000256" key="5">
    <source>
        <dbReference type="ARBA" id="ARBA00023014"/>
    </source>
</evidence>
<dbReference type="NCBIfam" id="TIGR03904">
    <property type="entry name" value="SAM_YgiQ"/>
    <property type="match status" value="1"/>
</dbReference>
<evidence type="ECO:0000313" key="10">
    <source>
        <dbReference type="EMBL" id="OYP54050.1"/>
    </source>
</evidence>
<dbReference type="RefSeq" id="WP_006283208.1">
    <property type="nucleotide sequence ID" value="NZ_BPTR01000001.1"/>
</dbReference>
<keyword evidence="2 6" id="KW-0949">S-adenosyl-L-methionine</keyword>
<dbReference type="PROSITE" id="PS51918">
    <property type="entry name" value="RADICAL_SAM"/>
    <property type="match status" value="1"/>
</dbReference>
<dbReference type="InterPro" id="IPR022946">
    <property type="entry name" value="UPF0313"/>
</dbReference>
<dbReference type="PANTHER" id="PTHR32331">
    <property type="entry name" value="UPF0313 PROTEIN YGIQ"/>
    <property type="match status" value="1"/>
</dbReference>
<dbReference type="GO" id="GO:0051539">
    <property type="term" value="F:4 iron, 4 sulfur cluster binding"/>
    <property type="evidence" value="ECO:0007669"/>
    <property type="project" value="UniProtKB-KW"/>
</dbReference>
<sequence length="717" mass="82933">MIKSYQLTDFLPTTKKECQLRGWEELDIIIFSGDAYVDHPSFGNAVIGRSLEAAGYKVAIVPQPDWHGDFRDFKKLGKPRLFFAVSPGVMDSMVNKYTANRRLRSQDEYSPDGRHDMRPEYPTIVYTQILKKLYPDVPVVLGGIEASMRRLTHYDYWQDRLRKSILVDSGADLILYGMGAKSIIQFAQDREANMPMKEINNIPQTVFTCRQDEVPGGITEKDIVLHSHEECLKNKKAEAENYRHIEEESNKIHAQRLLQAVDNKYVVVNPPYPTLTTEELDATFDLPYTRLPHPKYKGKTIPAFEMIKFSVNMHQGCFGGCAFCTISAHQGKFVVCRSKESILKEVKKVVQYPDFKGYLSDLGGPSANMYGMHGKNRKACEHCKRPSCINPQVCPNLITDHSKLLEIYHAVDSLPEIKKSFIGSGVRYDLLLHRGKDEKSNKAAEQYTRELITHHVSGRLKVAPENTDDNVLKLMRKPSFNQFYQFKRIFDKINKEEGLKQQIIPYFISSHPGCTEETMAELAVTTKNLDFHLEQVQDFTPTPMSISTEMWYTGYDPYTLEPVFSAKTPKEKLAQRMFFFWYKPEERRNIERELHRIGRADLIDKLYDKPNYKNGKSKEYDKKGRKANQQNARMQKAEARFNERRSKKTIYDDRPIGSTYDNPGVSGYFKNKQKKSFNPNFDSSNHKRENNGHSDYRKGDHRKTESGNVRGRNRRNR</sequence>
<dbReference type="InterPro" id="IPR024560">
    <property type="entry name" value="UPF0313_C"/>
</dbReference>
<evidence type="ECO:0000313" key="9">
    <source>
        <dbReference type="EMBL" id="GJG26751.1"/>
    </source>
</evidence>
<dbReference type="Gene3D" id="3.80.30.20">
    <property type="entry name" value="tm_1862 like domain"/>
    <property type="match status" value="1"/>
</dbReference>
<keyword evidence="4 6" id="KW-0408">Iron</keyword>
<keyword evidence="3 6" id="KW-0479">Metal-binding</keyword>
<dbReference type="InterPro" id="IPR023404">
    <property type="entry name" value="rSAM_horseshoe"/>
</dbReference>
<dbReference type="Proteomes" id="UP000887043">
    <property type="component" value="Unassembled WGS sequence"/>
</dbReference>
<dbReference type="GO" id="GO:0005506">
    <property type="term" value="F:iron ion binding"/>
    <property type="evidence" value="ECO:0007669"/>
    <property type="project" value="UniProtKB-UniRule"/>
</dbReference>
<keyword evidence="1 6" id="KW-0004">4Fe-4S</keyword>
<dbReference type="PANTHER" id="PTHR32331:SF0">
    <property type="entry name" value="UPF0313 PROTEIN YGIQ"/>
    <property type="match status" value="1"/>
</dbReference>
<evidence type="ECO:0000256" key="1">
    <source>
        <dbReference type="ARBA" id="ARBA00022485"/>
    </source>
</evidence>